<evidence type="ECO:0000313" key="14">
    <source>
        <dbReference type="EMBL" id="AWI09152.1"/>
    </source>
</evidence>
<dbReference type="AlphaFoldDB" id="A0A2U8E3R5"/>
<protein>
    <recommendedName>
        <fullName evidence="6 12">Dihydropteroate synthase</fullName>
        <shortName evidence="12">DHPS</shortName>
        <ecNumber evidence="5 12">2.5.1.15</ecNumber>
    </recommendedName>
    <alternativeName>
        <fullName evidence="11 12">Dihydropteroate pyrophosphorylase</fullName>
    </alternativeName>
</protein>
<dbReference type="PROSITE" id="PS50972">
    <property type="entry name" value="PTERIN_BINDING"/>
    <property type="match status" value="1"/>
</dbReference>
<dbReference type="PROSITE" id="PS00793">
    <property type="entry name" value="DHPS_2"/>
    <property type="match status" value="1"/>
</dbReference>
<dbReference type="InterPro" id="IPR006390">
    <property type="entry name" value="DHP_synth_dom"/>
</dbReference>
<dbReference type="PANTHER" id="PTHR20941">
    <property type="entry name" value="FOLATE SYNTHESIS PROTEINS"/>
    <property type="match status" value="1"/>
</dbReference>
<dbReference type="InterPro" id="IPR011005">
    <property type="entry name" value="Dihydropteroate_synth-like_sf"/>
</dbReference>
<sequence length="292" mass="31186">MKAATHPHKLQWRSPHGRALPDGERTLIMGILNVTPDSFSDGGKFIGAQAALERAGAMLAGGADVIDIGGESTRPGHAPVSEAAEIDRILPVIEAVRGAFPEAAISVDTYKAGVARAAVRGGADIINDVWGGRFEGENMARAAADLRCPIILMHNRPASDYTDFWPDVIADLRASIDTMLGAGVEAGQIWTDPGFGFAKNVAQNLEVLKHLSCIVDLGHPVLLATSRKSTIGSVLKKRIPTEREDGTAATLVWGVQQGARMVRVHDVARMRPFVEMADAIRAGAEWTEVEKS</sequence>
<dbReference type="FunFam" id="3.20.20.20:FF:000006">
    <property type="entry name" value="Dihydropteroate synthase"/>
    <property type="match status" value="1"/>
</dbReference>
<evidence type="ECO:0000256" key="7">
    <source>
        <dbReference type="ARBA" id="ARBA00022679"/>
    </source>
</evidence>
<dbReference type="RefSeq" id="WP_108824966.1">
    <property type="nucleotide sequence ID" value="NZ_CP023004.1"/>
</dbReference>
<gene>
    <name evidence="14" type="primary">folP</name>
    <name evidence="14" type="ORF">CKA38_07785</name>
</gene>
<dbReference type="EMBL" id="CP023004">
    <property type="protein sequence ID" value="AWI09152.1"/>
    <property type="molecule type" value="Genomic_DNA"/>
</dbReference>
<evidence type="ECO:0000256" key="9">
    <source>
        <dbReference type="ARBA" id="ARBA00022842"/>
    </source>
</evidence>
<dbReference type="PROSITE" id="PS00792">
    <property type="entry name" value="DHPS_1"/>
    <property type="match status" value="1"/>
</dbReference>
<reference evidence="14 15" key="1">
    <citation type="journal article" date="2018" name="Syst. Appl. Microbiol.">
        <title>Ereboglobus luteus gen. nov. sp. nov. from cockroach guts, and new insights into the oxygen relationship of the genera Opitutus and Didymococcus (Verrucomicrobia: Opitutaceae).</title>
        <authorList>
            <person name="Tegtmeier D."/>
            <person name="Belitz A."/>
            <person name="Radek R."/>
            <person name="Heimerl T."/>
            <person name="Brune A."/>
        </authorList>
    </citation>
    <scope>NUCLEOTIDE SEQUENCE [LARGE SCALE GENOMIC DNA]</scope>
    <source>
        <strain evidence="14 15">Ho45</strain>
    </source>
</reference>
<evidence type="ECO:0000313" key="15">
    <source>
        <dbReference type="Proteomes" id="UP000244896"/>
    </source>
</evidence>
<dbReference type="NCBIfam" id="TIGR01496">
    <property type="entry name" value="DHPS"/>
    <property type="match status" value="1"/>
</dbReference>
<accession>A0A2U8E3R5</accession>
<dbReference type="InterPro" id="IPR000489">
    <property type="entry name" value="Pterin-binding_dom"/>
</dbReference>
<keyword evidence="7 12" id="KW-0808">Transferase</keyword>
<dbReference type="GO" id="GO:0004156">
    <property type="term" value="F:dihydropteroate synthase activity"/>
    <property type="evidence" value="ECO:0007669"/>
    <property type="project" value="UniProtKB-EC"/>
</dbReference>
<dbReference type="GO" id="GO:0046872">
    <property type="term" value="F:metal ion binding"/>
    <property type="evidence" value="ECO:0007669"/>
    <property type="project" value="UniProtKB-KW"/>
</dbReference>
<evidence type="ECO:0000256" key="4">
    <source>
        <dbReference type="ARBA" id="ARBA00009503"/>
    </source>
</evidence>
<dbReference type="Pfam" id="PF00809">
    <property type="entry name" value="Pterin_bind"/>
    <property type="match status" value="1"/>
</dbReference>
<evidence type="ECO:0000256" key="1">
    <source>
        <dbReference type="ARBA" id="ARBA00000012"/>
    </source>
</evidence>
<dbReference type="GO" id="GO:0005829">
    <property type="term" value="C:cytosol"/>
    <property type="evidence" value="ECO:0007669"/>
    <property type="project" value="TreeGrafter"/>
</dbReference>
<comment type="cofactor">
    <cofactor evidence="2 12">
        <name>Mg(2+)</name>
        <dbReference type="ChEBI" id="CHEBI:18420"/>
    </cofactor>
</comment>
<evidence type="ECO:0000259" key="13">
    <source>
        <dbReference type="PROSITE" id="PS50972"/>
    </source>
</evidence>
<comment type="pathway">
    <text evidence="3 12">Cofactor biosynthesis; tetrahydrofolate biosynthesis; 7,8-dihydrofolate from 2-amino-4-hydroxy-6-hydroxymethyl-7,8-dihydropteridine diphosphate and 4-aminobenzoate: step 1/2.</text>
</comment>
<comment type="function">
    <text evidence="12">Catalyzes the condensation of para-aminobenzoate (pABA) with 6-hydroxymethyl-7,8-dihydropterin diphosphate (DHPt-PP) to form 7,8-dihydropteroate (H2Pte), the immediate precursor of folate derivatives.</text>
</comment>
<evidence type="ECO:0000256" key="12">
    <source>
        <dbReference type="RuleBase" id="RU361205"/>
    </source>
</evidence>
<keyword evidence="10 12" id="KW-0289">Folate biosynthesis</keyword>
<comment type="similarity">
    <text evidence="4 12">Belongs to the DHPS family.</text>
</comment>
<evidence type="ECO:0000256" key="5">
    <source>
        <dbReference type="ARBA" id="ARBA00012458"/>
    </source>
</evidence>
<dbReference type="CDD" id="cd00739">
    <property type="entry name" value="DHPS"/>
    <property type="match status" value="1"/>
</dbReference>
<dbReference type="SUPFAM" id="SSF51717">
    <property type="entry name" value="Dihydropteroate synthetase-like"/>
    <property type="match status" value="1"/>
</dbReference>
<dbReference type="GO" id="GO:0046654">
    <property type="term" value="P:tetrahydrofolate biosynthetic process"/>
    <property type="evidence" value="ECO:0007669"/>
    <property type="project" value="UniProtKB-UniPathway"/>
</dbReference>
<organism evidence="14 15">
    <name type="scientific">Ereboglobus luteus</name>
    <dbReference type="NCBI Taxonomy" id="1796921"/>
    <lineage>
        <taxon>Bacteria</taxon>
        <taxon>Pseudomonadati</taxon>
        <taxon>Verrucomicrobiota</taxon>
        <taxon>Opitutia</taxon>
        <taxon>Opitutales</taxon>
        <taxon>Opitutaceae</taxon>
        <taxon>Ereboglobus</taxon>
    </lineage>
</organism>
<dbReference type="InterPro" id="IPR045031">
    <property type="entry name" value="DHP_synth-like"/>
</dbReference>
<dbReference type="EC" id="2.5.1.15" evidence="5 12"/>
<evidence type="ECO:0000256" key="2">
    <source>
        <dbReference type="ARBA" id="ARBA00001946"/>
    </source>
</evidence>
<keyword evidence="8 12" id="KW-0479">Metal-binding</keyword>
<keyword evidence="15" id="KW-1185">Reference proteome</keyword>
<dbReference type="Gene3D" id="3.20.20.20">
    <property type="entry name" value="Dihydropteroate synthase-like"/>
    <property type="match status" value="1"/>
</dbReference>
<evidence type="ECO:0000256" key="8">
    <source>
        <dbReference type="ARBA" id="ARBA00022723"/>
    </source>
</evidence>
<keyword evidence="9 12" id="KW-0460">Magnesium</keyword>
<dbReference type="UniPathway" id="UPA00077">
    <property type="reaction ID" value="UER00156"/>
</dbReference>
<name>A0A2U8E3R5_9BACT</name>
<feature type="domain" description="Pterin-binding" evidence="13">
    <location>
        <begin position="26"/>
        <end position="275"/>
    </location>
</feature>
<dbReference type="PANTHER" id="PTHR20941:SF1">
    <property type="entry name" value="FOLIC ACID SYNTHESIS PROTEIN FOL1"/>
    <property type="match status" value="1"/>
</dbReference>
<evidence type="ECO:0000256" key="11">
    <source>
        <dbReference type="ARBA" id="ARBA00030193"/>
    </source>
</evidence>
<dbReference type="GO" id="GO:0046656">
    <property type="term" value="P:folic acid biosynthetic process"/>
    <property type="evidence" value="ECO:0007669"/>
    <property type="project" value="UniProtKB-KW"/>
</dbReference>
<dbReference type="KEGG" id="elut:CKA38_07785"/>
<proteinExistence type="inferred from homology"/>
<evidence type="ECO:0000256" key="6">
    <source>
        <dbReference type="ARBA" id="ARBA00016919"/>
    </source>
</evidence>
<evidence type="ECO:0000256" key="10">
    <source>
        <dbReference type="ARBA" id="ARBA00022909"/>
    </source>
</evidence>
<dbReference type="OrthoDB" id="9811744at2"/>
<comment type="catalytic activity">
    <reaction evidence="1">
        <text>(7,8-dihydropterin-6-yl)methyl diphosphate + 4-aminobenzoate = 7,8-dihydropteroate + diphosphate</text>
        <dbReference type="Rhea" id="RHEA:19949"/>
        <dbReference type="ChEBI" id="CHEBI:17836"/>
        <dbReference type="ChEBI" id="CHEBI:17839"/>
        <dbReference type="ChEBI" id="CHEBI:33019"/>
        <dbReference type="ChEBI" id="CHEBI:72950"/>
        <dbReference type="EC" id="2.5.1.15"/>
    </reaction>
</comment>
<evidence type="ECO:0000256" key="3">
    <source>
        <dbReference type="ARBA" id="ARBA00004763"/>
    </source>
</evidence>
<dbReference type="Proteomes" id="UP000244896">
    <property type="component" value="Chromosome"/>
</dbReference>